<accession>A0A2S6FWI9</accession>
<keyword evidence="2" id="KW-0560">Oxidoreductase</keyword>
<protein>
    <recommendedName>
        <fullName evidence="7">Delta(1)-pyrroline-2-carboxylate reductase</fullName>
        <ecNumber evidence="6">1.5.1.49</ecNumber>
    </recommendedName>
    <alternativeName>
        <fullName evidence="8">Proline ketimine reductase</fullName>
    </alternativeName>
</protein>
<comment type="caution">
    <text evidence="9">The sequence shown here is derived from an EMBL/GenBank/DDBJ whole genome shotgun (WGS) entry which is preliminary data.</text>
</comment>
<sequence length="329" mass="35999">MLILTKEDIKKVFTMEDAIEADKEALKIYSKGESIVPLRVNIDIPKYEGQSLFMPAYVEGIDATGIKIVSVFPKNIEIGKPSIPAQMILLDGKTGEVTAIMDGTYLTQLRTGAVQGAATDILARKDAKIAVLFGTGGQAPSQLEAMICVRDLDEVRIFDINESRAEEFVEDMKVKLAKYNTRIIAVKDGNEAIKDADIITTVTTSKRPVFNGSLVKKGAHVNGIGAYTPKMQELDEVLIKKSDKIYFDTKEGVLAEAGDFIIPMEKGIISNKDFEGELGQVISGEILGRESDDEITLFKTVGIGVLDLVTAYRIYEKAIKNNVGTNIEI</sequence>
<keyword evidence="3" id="KW-0520">NAD</keyword>
<proteinExistence type="inferred from homology"/>
<evidence type="ECO:0000256" key="6">
    <source>
        <dbReference type="ARBA" id="ARBA00067080"/>
    </source>
</evidence>
<dbReference type="SUPFAM" id="SSF51735">
    <property type="entry name" value="NAD(P)-binding Rossmann-fold domains"/>
    <property type="match status" value="1"/>
</dbReference>
<evidence type="ECO:0000256" key="5">
    <source>
        <dbReference type="ARBA" id="ARBA00052703"/>
    </source>
</evidence>
<dbReference type="InterPro" id="IPR023401">
    <property type="entry name" value="ODC_N"/>
</dbReference>
<dbReference type="PANTHER" id="PTHR13812:SF19">
    <property type="entry name" value="KETIMINE REDUCTASE MU-CRYSTALLIN"/>
    <property type="match status" value="1"/>
</dbReference>
<dbReference type="GO" id="GO:0005737">
    <property type="term" value="C:cytoplasm"/>
    <property type="evidence" value="ECO:0007669"/>
    <property type="project" value="TreeGrafter"/>
</dbReference>
<dbReference type="Gene3D" id="3.30.1780.10">
    <property type="entry name" value="ornithine cyclodeaminase, domain 1"/>
    <property type="match status" value="1"/>
</dbReference>
<dbReference type="PANTHER" id="PTHR13812">
    <property type="entry name" value="KETIMINE REDUCTASE MU-CRYSTALLIN"/>
    <property type="match status" value="1"/>
</dbReference>
<evidence type="ECO:0000313" key="9">
    <source>
        <dbReference type="EMBL" id="PPK47781.1"/>
    </source>
</evidence>
<dbReference type="Pfam" id="PF02423">
    <property type="entry name" value="OCD_Mu_crystall"/>
    <property type="match status" value="1"/>
</dbReference>
<gene>
    <name evidence="9" type="ORF">BD821_1131</name>
</gene>
<comment type="catalytic activity">
    <reaction evidence="4">
        <text>L-proline + NAD(+) = 1-pyrroline-2-carboxylate + NADH + H(+)</text>
        <dbReference type="Rhea" id="RHEA:20321"/>
        <dbReference type="ChEBI" id="CHEBI:15378"/>
        <dbReference type="ChEBI" id="CHEBI:39785"/>
        <dbReference type="ChEBI" id="CHEBI:57540"/>
        <dbReference type="ChEBI" id="CHEBI:57945"/>
        <dbReference type="ChEBI" id="CHEBI:60039"/>
        <dbReference type="EC" id="1.5.1.49"/>
    </reaction>
</comment>
<comment type="catalytic activity">
    <reaction evidence="5">
        <text>L-proline + NADP(+) = 1-pyrroline-2-carboxylate + NADPH + H(+)</text>
        <dbReference type="Rhea" id="RHEA:20317"/>
        <dbReference type="ChEBI" id="CHEBI:15378"/>
        <dbReference type="ChEBI" id="CHEBI:39785"/>
        <dbReference type="ChEBI" id="CHEBI:57783"/>
        <dbReference type="ChEBI" id="CHEBI:58349"/>
        <dbReference type="ChEBI" id="CHEBI:60039"/>
        <dbReference type="EC" id="1.5.1.49"/>
    </reaction>
</comment>
<dbReference type="InterPro" id="IPR036291">
    <property type="entry name" value="NAD(P)-bd_dom_sf"/>
</dbReference>
<dbReference type="GO" id="GO:0016491">
    <property type="term" value="F:oxidoreductase activity"/>
    <property type="evidence" value="ECO:0007669"/>
    <property type="project" value="UniProtKB-KW"/>
</dbReference>
<dbReference type="RefSeq" id="WP_104410237.1">
    <property type="nucleotide sequence ID" value="NZ_PTIS01000013.1"/>
</dbReference>
<dbReference type="Proteomes" id="UP000239863">
    <property type="component" value="Unassembled WGS sequence"/>
</dbReference>
<dbReference type="Gene3D" id="3.40.50.720">
    <property type="entry name" value="NAD(P)-binding Rossmann-like Domain"/>
    <property type="match status" value="1"/>
</dbReference>
<evidence type="ECO:0000256" key="4">
    <source>
        <dbReference type="ARBA" id="ARBA00050354"/>
    </source>
</evidence>
<evidence type="ECO:0000313" key="10">
    <source>
        <dbReference type="Proteomes" id="UP000239863"/>
    </source>
</evidence>
<comment type="similarity">
    <text evidence="1">Belongs to the ornithine cyclodeaminase/mu-crystallin family.</text>
</comment>
<dbReference type="FunFam" id="3.30.1780.10:FF:000002">
    <property type="entry name" value="Ornithine cyclodeaminase"/>
    <property type="match status" value="1"/>
</dbReference>
<name>A0A2S6FWI9_9CLOT</name>
<evidence type="ECO:0000256" key="3">
    <source>
        <dbReference type="ARBA" id="ARBA00023027"/>
    </source>
</evidence>
<dbReference type="NCBIfam" id="NF006379">
    <property type="entry name" value="PRK08618.1"/>
    <property type="match status" value="1"/>
</dbReference>
<evidence type="ECO:0000256" key="7">
    <source>
        <dbReference type="ARBA" id="ARBA00070669"/>
    </source>
</evidence>
<reference evidence="9 10" key="1">
    <citation type="submission" date="2018-02" db="EMBL/GenBank/DDBJ databases">
        <title>Genomic Encyclopedia of Archaeal and Bacterial Type Strains, Phase II (KMG-II): from individual species to whole genera.</title>
        <authorList>
            <person name="Goeker M."/>
        </authorList>
    </citation>
    <scope>NUCLEOTIDE SEQUENCE [LARGE SCALE GENOMIC DNA]</scope>
    <source>
        <strain evidence="9 10">DSM 15099</strain>
    </source>
</reference>
<organism evidence="9 10">
    <name type="scientific">Clostridium algidicarnis DSM 15099</name>
    <dbReference type="NCBI Taxonomy" id="1121295"/>
    <lineage>
        <taxon>Bacteria</taxon>
        <taxon>Bacillati</taxon>
        <taxon>Bacillota</taxon>
        <taxon>Clostridia</taxon>
        <taxon>Eubacteriales</taxon>
        <taxon>Clostridiaceae</taxon>
        <taxon>Clostridium</taxon>
    </lineage>
</organism>
<dbReference type="AlphaFoldDB" id="A0A2S6FWI9"/>
<dbReference type="OrthoDB" id="9792005at2"/>
<dbReference type="InterPro" id="IPR003462">
    <property type="entry name" value="ODC_Mu_crystall"/>
</dbReference>
<dbReference type="EC" id="1.5.1.49" evidence="6"/>
<evidence type="ECO:0000256" key="1">
    <source>
        <dbReference type="ARBA" id="ARBA00008903"/>
    </source>
</evidence>
<dbReference type="GO" id="GO:0019752">
    <property type="term" value="P:carboxylic acid metabolic process"/>
    <property type="evidence" value="ECO:0007669"/>
    <property type="project" value="UniProtKB-ARBA"/>
</dbReference>
<evidence type="ECO:0000256" key="8">
    <source>
        <dbReference type="ARBA" id="ARBA00078572"/>
    </source>
</evidence>
<dbReference type="EMBL" id="PTIS01000013">
    <property type="protein sequence ID" value="PPK47781.1"/>
    <property type="molecule type" value="Genomic_DNA"/>
</dbReference>
<dbReference type="PIRSF" id="PIRSF001439">
    <property type="entry name" value="CryM"/>
    <property type="match status" value="1"/>
</dbReference>
<evidence type="ECO:0000256" key="2">
    <source>
        <dbReference type="ARBA" id="ARBA00023002"/>
    </source>
</evidence>
<dbReference type="FunFam" id="3.40.50.720:FF:000311">
    <property type="entry name" value="Ornithine cyclodeaminase"/>
    <property type="match status" value="1"/>
</dbReference>